<dbReference type="Proteomes" id="UP000746471">
    <property type="component" value="Unassembled WGS sequence"/>
</dbReference>
<reference evidence="2 3" key="1">
    <citation type="submission" date="2021-05" db="EMBL/GenBank/DDBJ databases">
        <title>Fusibacter ferrireducens sp. nov., an anaerobic, sulfur- and Fe-reducing bacterium isolated from the mangrove sediment.</title>
        <authorList>
            <person name="Qiu D."/>
        </authorList>
    </citation>
    <scope>NUCLEOTIDE SEQUENCE [LARGE SCALE GENOMIC DNA]</scope>
    <source>
        <strain evidence="2 3">DSM 12116</strain>
    </source>
</reference>
<dbReference type="RefSeq" id="WP_213238666.1">
    <property type="nucleotide sequence ID" value="NZ_JAHBCL010000064.1"/>
</dbReference>
<organism evidence="2 3">
    <name type="scientific">Fusibacter paucivorans</name>
    <dbReference type="NCBI Taxonomy" id="76009"/>
    <lineage>
        <taxon>Bacteria</taxon>
        <taxon>Bacillati</taxon>
        <taxon>Bacillota</taxon>
        <taxon>Clostridia</taxon>
        <taxon>Eubacteriales</taxon>
        <taxon>Eubacteriales Family XII. Incertae Sedis</taxon>
        <taxon>Fusibacter</taxon>
    </lineage>
</organism>
<feature type="transmembrane region" description="Helical" evidence="1">
    <location>
        <begin position="7"/>
        <end position="25"/>
    </location>
</feature>
<evidence type="ECO:0000313" key="3">
    <source>
        <dbReference type="Proteomes" id="UP000746471"/>
    </source>
</evidence>
<keyword evidence="3" id="KW-1185">Reference proteome</keyword>
<keyword evidence="1" id="KW-0812">Transmembrane</keyword>
<dbReference type="EMBL" id="JAHBCL010000064">
    <property type="protein sequence ID" value="MBS7528811.1"/>
    <property type="molecule type" value="Genomic_DNA"/>
</dbReference>
<name>A0ABS5PVQ2_9FIRM</name>
<evidence type="ECO:0000313" key="2">
    <source>
        <dbReference type="EMBL" id="MBS7528811.1"/>
    </source>
</evidence>
<evidence type="ECO:0000256" key="1">
    <source>
        <dbReference type="SAM" id="Phobius"/>
    </source>
</evidence>
<keyword evidence="1" id="KW-0472">Membrane</keyword>
<comment type="caution">
    <text evidence="2">The sequence shown here is derived from an EMBL/GenBank/DDBJ whole genome shotgun (WGS) entry which is preliminary data.</text>
</comment>
<gene>
    <name evidence="2" type="ORF">KHM83_19265</name>
</gene>
<accession>A0ABS5PVQ2</accession>
<feature type="transmembrane region" description="Helical" evidence="1">
    <location>
        <begin position="55"/>
        <end position="76"/>
    </location>
</feature>
<keyword evidence="1" id="KW-1133">Transmembrane helix</keyword>
<sequence length="82" mass="9358">MKRIRTTSIIGIISFIIGAILRLSARNLAWPKEYSYGVDRSETAWAIFENGLSDISMMIMLFGVIVCAITVVRYLWTQEKNN</sequence>
<protein>
    <submittedName>
        <fullName evidence="2">Uncharacterized protein</fullName>
    </submittedName>
</protein>
<proteinExistence type="predicted"/>